<comment type="caution">
    <text evidence="2">The sequence shown here is derived from an EMBL/GenBank/DDBJ whole genome shotgun (WGS) entry which is preliminary data.</text>
</comment>
<dbReference type="PANTHER" id="PTHR35713">
    <property type="entry name" value="ARGININE/SERINE-RICH-LIKE SPLICING FACTOR"/>
    <property type="match status" value="1"/>
</dbReference>
<dbReference type="OrthoDB" id="498786at2759"/>
<dbReference type="AlphaFoldDB" id="A0A9N7NN25"/>
<evidence type="ECO:0000313" key="2">
    <source>
        <dbReference type="EMBL" id="CAA0839076.1"/>
    </source>
</evidence>
<keyword evidence="3" id="KW-1185">Reference proteome</keyword>
<feature type="region of interest" description="Disordered" evidence="1">
    <location>
        <begin position="75"/>
        <end position="184"/>
    </location>
</feature>
<proteinExistence type="predicted"/>
<dbReference type="EMBL" id="CACSLK010031421">
    <property type="protein sequence ID" value="CAA0839076.1"/>
    <property type="molecule type" value="Genomic_DNA"/>
</dbReference>
<sequence>MAFLPLSVSLSPPGPKAAMLIAPSSHSTLSSPLLPSSETLSLLSPLNCFQISRAGNLARGHRRSWIVRMAPEEQRLTRRSPLDFPVEWERPKHSRRPDIFPQFSPMKTPLPPPMPEDPPPDEEEEEEDEDNEEEKEKEKEEEEEEEKNDPEEEGPGEPLQDKSNGPYGDYNSGPKLGNKGGKGA</sequence>
<dbReference type="PANTHER" id="PTHR35713:SF1">
    <property type="entry name" value="ARGININE_SERINE-RICH-LIKE SPLICING FACTOR"/>
    <property type="match status" value="1"/>
</dbReference>
<dbReference type="Proteomes" id="UP001153555">
    <property type="component" value="Unassembled WGS sequence"/>
</dbReference>
<evidence type="ECO:0000313" key="3">
    <source>
        <dbReference type="Proteomes" id="UP001153555"/>
    </source>
</evidence>
<evidence type="ECO:0000256" key="1">
    <source>
        <dbReference type="SAM" id="MobiDB-lite"/>
    </source>
</evidence>
<name>A0A9N7NN25_STRHE</name>
<feature type="compositionally biased region" description="Pro residues" evidence="1">
    <location>
        <begin position="108"/>
        <end position="117"/>
    </location>
</feature>
<organism evidence="2 3">
    <name type="scientific">Striga hermonthica</name>
    <name type="common">Purple witchweed</name>
    <name type="synonym">Buchnera hermonthica</name>
    <dbReference type="NCBI Taxonomy" id="68872"/>
    <lineage>
        <taxon>Eukaryota</taxon>
        <taxon>Viridiplantae</taxon>
        <taxon>Streptophyta</taxon>
        <taxon>Embryophyta</taxon>
        <taxon>Tracheophyta</taxon>
        <taxon>Spermatophyta</taxon>
        <taxon>Magnoliopsida</taxon>
        <taxon>eudicotyledons</taxon>
        <taxon>Gunneridae</taxon>
        <taxon>Pentapetalae</taxon>
        <taxon>asterids</taxon>
        <taxon>lamiids</taxon>
        <taxon>Lamiales</taxon>
        <taxon>Orobanchaceae</taxon>
        <taxon>Buchnereae</taxon>
        <taxon>Striga</taxon>
    </lineage>
</organism>
<accession>A0A9N7NN25</accession>
<protein>
    <submittedName>
        <fullName evidence="2">Uncharacterized protein</fullName>
    </submittedName>
</protein>
<feature type="compositionally biased region" description="Acidic residues" evidence="1">
    <location>
        <begin position="118"/>
        <end position="155"/>
    </location>
</feature>
<gene>
    <name evidence="2" type="ORF">SHERM_05646</name>
</gene>
<reference evidence="2" key="1">
    <citation type="submission" date="2019-12" db="EMBL/GenBank/DDBJ databases">
        <authorList>
            <person name="Scholes J."/>
        </authorList>
    </citation>
    <scope>NUCLEOTIDE SEQUENCE</scope>
</reference>